<dbReference type="OrthoDB" id="6134459at2759"/>
<feature type="compositionally biased region" description="Low complexity" evidence="5">
    <location>
        <begin position="302"/>
        <end position="316"/>
    </location>
</feature>
<dbReference type="EMBL" id="OA882087">
    <property type="protein sequence ID" value="CAD7272649.1"/>
    <property type="molecule type" value="Genomic_DNA"/>
</dbReference>
<dbReference type="GO" id="GO:0005886">
    <property type="term" value="C:plasma membrane"/>
    <property type="evidence" value="ECO:0007669"/>
    <property type="project" value="TreeGrafter"/>
</dbReference>
<dbReference type="InterPro" id="IPR051384">
    <property type="entry name" value="Mth_GPCR"/>
</dbReference>
<keyword evidence="2 6" id="KW-0812">Transmembrane</keyword>
<feature type="transmembrane region" description="Helical" evidence="6">
    <location>
        <begin position="232"/>
        <end position="251"/>
    </location>
</feature>
<keyword evidence="3 6" id="KW-1133">Transmembrane helix</keyword>
<dbReference type="PROSITE" id="PS50261">
    <property type="entry name" value="G_PROTEIN_RECEP_F2_4"/>
    <property type="match status" value="1"/>
</dbReference>
<dbReference type="InterPro" id="IPR017981">
    <property type="entry name" value="GPCR_2-like_7TM"/>
</dbReference>
<sequence length="368" mass="41631">MVDIVIADVTENFIREIGRGGANDEDPLWLEIFHTAPHVDRVADEDDEDRDDSCGETAPMKPQKNLPAAKGRAGRRYLKRCVYAFGIPGLMTGVLLVFQLVESIPESFLTYPINPDRRCWKNLPAAKGRAGRRYLKRCVYAFGIPGLMTGVLLVFQLVESIPESFLTYPINPDRRCWFRSDWTILAYFYGPLALVLGANFVFFVLTSYFLIAHRKNTKNLNMRESQKKKFWLFVKLFLVMGVGWTMEVISWKAGSVASFYVTDAVNSLTGIFVFIVFILRRKTLKDLRERFCSKRRASTPGSSETRTTTASSSSSSNKHGANLRSVFATKKSYSPRRDLTNSALPYIDDDQEKLSGNVEKISIKPVGD</sequence>
<evidence type="ECO:0000256" key="2">
    <source>
        <dbReference type="ARBA" id="ARBA00022692"/>
    </source>
</evidence>
<name>A0A7R9G863_9CRUS</name>
<dbReference type="PANTHER" id="PTHR47154:SF2">
    <property type="entry name" value="G-PROTEIN COUPLED RECEPTOR MTH-RELATED"/>
    <property type="match status" value="1"/>
</dbReference>
<feature type="transmembrane region" description="Helical" evidence="6">
    <location>
        <begin position="187"/>
        <end position="211"/>
    </location>
</feature>
<evidence type="ECO:0000256" key="3">
    <source>
        <dbReference type="ARBA" id="ARBA00022989"/>
    </source>
</evidence>
<evidence type="ECO:0000256" key="1">
    <source>
        <dbReference type="ARBA" id="ARBA00004141"/>
    </source>
</evidence>
<protein>
    <recommendedName>
        <fullName evidence="7">G-protein coupled receptors family 2 profile 2 domain-containing protein</fullName>
    </recommendedName>
</protein>
<feature type="transmembrane region" description="Helical" evidence="6">
    <location>
        <begin position="257"/>
        <end position="279"/>
    </location>
</feature>
<evidence type="ECO:0000259" key="7">
    <source>
        <dbReference type="PROSITE" id="PS50261"/>
    </source>
</evidence>
<dbReference type="CDD" id="cd15039">
    <property type="entry name" value="7tmB3_Methuselah-like"/>
    <property type="match status" value="1"/>
</dbReference>
<dbReference type="EMBL" id="CAJPEX010000050">
    <property type="protein sequence ID" value="CAG0912801.1"/>
    <property type="molecule type" value="Genomic_DNA"/>
</dbReference>
<keyword evidence="9" id="KW-1185">Reference proteome</keyword>
<dbReference type="Pfam" id="PF00002">
    <property type="entry name" value="7tm_2"/>
    <property type="match status" value="1"/>
</dbReference>
<accession>A0A7R9G863</accession>
<gene>
    <name evidence="8" type="ORF">NMOB1V02_LOCUS574</name>
</gene>
<organism evidence="8">
    <name type="scientific">Notodromas monacha</name>
    <dbReference type="NCBI Taxonomy" id="399045"/>
    <lineage>
        <taxon>Eukaryota</taxon>
        <taxon>Metazoa</taxon>
        <taxon>Ecdysozoa</taxon>
        <taxon>Arthropoda</taxon>
        <taxon>Crustacea</taxon>
        <taxon>Oligostraca</taxon>
        <taxon>Ostracoda</taxon>
        <taxon>Podocopa</taxon>
        <taxon>Podocopida</taxon>
        <taxon>Cypridocopina</taxon>
        <taxon>Cypridoidea</taxon>
        <taxon>Cyprididae</taxon>
        <taxon>Notodromas</taxon>
    </lineage>
</organism>
<evidence type="ECO:0000256" key="6">
    <source>
        <dbReference type="SAM" id="Phobius"/>
    </source>
</evidence>
<dbReference type="GO" id="GO:0008528">
    <property type="term" value="F:G protein-coupled peptide receptor activity"/>
    <property type="evidence" value="ECO:0007669"/>
    <property type="project" value="TreeGrafter"/>
</dbReference>
<proteinExistence type="predicted"/>
<dbReference type="GO" id="GO:0007166">
    <property type="term" value="P:cell surface receptor signaling pathway"/>
    <property type="evidence" value="ECO:0007669"/>
    <property type="project" value="InterPro"/>
</dbReference>
<evidence type="ECO:0000313" key="8">
    <source>
        <dbReference type="EMBL" id="CAD7272649.1"/>
    </source>
</evidence>
<feature type="region of interest" description="Disordered" evidence="5">
    <location>
        <begin position="295"/>
        <end position="320"/>
    </location>
</feature>
<reference evidence="8" key="1">
    <citation type="submission" date="2020-11" db="EMBL/GenBank/DDBJ databases">
        <authorList>
            <person name="Tran Van P."/>
        </authorList>
    </citation>
    <scope>NUCLEOTIDE SEQUENCE</scope>
</reference>
<feature type="region of interest" description="Disordered" evidence="5">
    <location>
        <begin position="41"/>
        <end position="68"/>
    </location>
</feature>
<dbReference type="InterPro" id="IPR000832">
    <property type="entry name" value="GPCR_2_secretin-like"/>
</dbReference>
<dbReference type="Proteomes" id="UP000678499">
    <property type="component" value="Unassembled WGS sequence"/>
</dbReference>
<dbReference type="Gene3D" id="1.20.1070.10">
    <property type="entry name" value="Rhodopsin 7-helix transmembrane proteins"/>
    <property type="match status" value="1"/>
</dbReference>
<evidence type="ECO:0000256" key="4">
    <source>
        <dbReference type="ARBA" id="ARBA00023136"/>
    </source>
</evidence>
<feature type="transmembrane region" description="Helical" evidence="6">
    <location>
        <begin position="138"/>
        <end position="158"/>
    </location>
</feature>
<feature type="domain" description="G-protein coupled receptors family 2 profile 2" evidence="7">
    <location>
        <begin position="139"/>
        <end position="281"/>
    </location>
</feature>
<comment type="subcellular location">
    <subcellularLocation>
        <location evidence="1">Membrane</location>
        <topology evidence="1">Multi-pass membrane protein</topology>
    </subcellularLocation>
</comment>
<keyword evidence="4 6" id="KW-0472">Membrane</keyword>
<evidence type="ECO:0000256" key="5">
    <source>
        <dbReference type="SAM" id="MobiDB-lite"/>
    </source>
</evidence>
<dbReference type="AlphaFoldDB" id="A0A7R9G863"/>
<evidence type="ECO:0000313" key="9">
    <source>
        <dbReference type="Proteomes" id="UP000678499"/>
    </source>
</evidence>
<dbReference type="PANTHER" id="PTHR47154">
    <property type="entry name" value="G-PROTEIN COUPLED RECEPTOR MTH-RELATED"/>
    <property type="match status" value="1"/>
</dbReference>